<proteinExistence type="predicted"/>
<evidence type="ECO:0000313" key="2">
    <source>
        <dbReference type="Proteomes" id="UP000275348"/>
    </source>
</evidence>
<dbReference type="RefSeq" id="WP_121935015.1">
    <property type="nucleotide sequence ID" value="NZ_RDOJ01000013.1"/>
</dbReference>
<dbReference type="AlphaFoldDB" id="A0A3L9M6E1"/>
<gene>
    <name evidence="1" type="ORF">EAH69_09735</name>
</gene>
<evidence type="ECO:0000313" key="1">
    <source>
        <dbReference type="EMBL" id="RLZ08585.1"/>
    </source>
</evidence>
<keyword evidence="2" id="KW-1185">Reference proteome</keyword>
<protein>
    <submittedName>
        <fullName evidence="1">Uncharacterized protein</fullName>
    </submittedName>
</protein>
<sequence>MAVNQTPDFAKMAAMVMDELAVEVADYAQRFFKNSFKDQGFTDLSFIPWVKRMDSEPHLILMKSGALEDSIKITEATKTKIEITAGEGLPYASIHNTGGTIQVKVTAKMRKFFWYMYSSTGQGKWKAMALTKKESFLINIPQRQYIGESATLSQDIDEMIIWKIQNVQQQILPK</sequence>
<name>A0A3L9M6E1_9FLAO</name>
<dbReference type="OrthoDB" id="964176at2"/>
<accession>A0A3L9M6E1</accession>
<dbReference type="InterPro" id="IPR006522">
    <property type="entry name" value="Phage_virion_morphogenesis"/>
</dbReference>
<dbReference type="Pfam" id="PF05069">
    <property type="entry name" value="Phage_tail_S"/>
    <property type="match status" value="1"/>
</dbReference>
<dbReference type="EMBL" id="RDOJ01000013">
    <property type="protein sequence ID" value="RLZ08585.1"/>
    <property type="molecule type" value="Genomic_DNA"/>
</dbReference>
<comment type="caution">
    <text evidence="1">The sequence shown here is derived from an EMBL/GenBank/DDBJ whole genome shotgun (WGS) entry which is preliminary data.</text>
</comment>
<organism evidence="1 2">
    <name type="scientific">Faecalibacter macacae</name>
    <dbReference type="NCBI Taxonomy" id="1859289"/>
    <lineage>
        <taxon>Bacteria</taxon>
        <taxon>Pseudomonadati</taxon>
        <taxon>Bacteroidota</taxon>
        <taxon>Flavobacteriia</taxon>
        <taxon>Flavobacteriales</taxon>
        <taxon>Weeksellaceae</taxon>
        <taxon>Faecalibacter</taxon>
    </lineage>
</organism>
<dbReference type="Proteomes" id="UP000275348">
    <property type="component" value="Unassembled WGS sequence"/>
</dbReference>
<reference evidence="1 2" key="1">
    <citation type="submission" date="2018-10" db="EMBL/GenBank/DDBJ databases">
        <authorList>
            <person name="Chen X."/>
        </authorList>
    </citation>
    <scope>NUCLEOTIDE SEQUENCE [LARGE SCALE GENOMIC DNA]</scope>
    <source>
        <strain evidence="1 2">YIM 102668</strain>
    </source>
</reference>